<keyword evidence="1" id="KW-0540">Nuclease</keyword>
<organism evidence="4">
    <name type="scientific">Siphoviridae sp. ct8NQ14</name>
    <dbReference type="NCBI Taxonomy" id="2825363"/>
    <lineage>
        <taxon>Viruses</taxon>
        <taxon>Duplodnaviria</taxon>
        <taxon>Heunggongvirae</taxon>
        <taxon>Uroviricota</taxon>
        <taxon>Caudoviricetes</taxon>
    </lineage>
</organism>
<dbReference type="EMBL" id="BK015464">
    <property type="protein sequence ID" value="DAE08105.1"/>
    <property type="molecule type" value="Genomic_DNA"/>
</dbReference>
<dbReference type="GO" id="GO:0016787">
    <property type="term" value="F:hydrolase activity"/>
    <property type="evidence" value="ECO:0007669"/>
    <property type="project" value="UniProtKB-KW"/>
</dbReference>
<dbReference type="SMART" id="SM00507">
    <property type="entry name" value="HNHc"/>
    <property type="match status" value="1"/>
</dbReference>
<dbReference type="PANTHER" id="PTHR41286">
    <property type="entry name" value="HNH NUCLEASE YAJD-RELATED"/>
    <property type="match status" value="1"/>
</dbReference>
<evidence type="ECO:0000256" key="2">
    <source>
        <dbReference type="ARBA" id="ARBA00022801"/>
    </source>
</evidence>
<evidence type="ECO:0000256" key="1">
    <source>
        <dbReference type="ARBA" id="ARBA00022722"/>
    </source>
</evidence>
<reference evidence="4" key="1">
    <citation type="journal article" date="2021" name="Proc. Natl. Acad. Sci. U.S.A.">
        <title>A Catalog of Tens of Thousands of Viruses from Human Metagenomes Reveals Hidden Associations with Chronic Diseases.</title>
        <authorList>
            <person name="Tisza M.J."/>
            <person name="Buck C.B."/>
        </authorList>
    </citation>
    <scope>NUCLEOTIDE SEQUENCE</scope>
    <source>
        <strain evidence="4">Ct8NQ14</strain>
    </source>
</reference>
<evidence type="ECO:0000313" key="4">
    <source>
        <dbReference type="EMBL" id="DAE08105.1"/>
    </source>
</evidence>
<dbReference type="GO" id="GO:0004519">
    <property type="term" value="F:endonuclease activity"/>
    <property type="evidence" value="ECO:0007669"/>
    <property type="project" value="UniProtKB-KW"/>
</dbReference>
<dbReference type="Pfam" id="PF01844">
    <property type="entry name" value="HNH"/>
    <property type="match status" value="1"/>
</dbReference>
<dbReference type="GO" id="GO:0008270">
    <property type="term" value="F:zinc ion binding"/>
    <property type="evidence" value="ECO:0007669"/>
    <property type="project" value="InterPro"/>
</dbReference>
<keyword evidence="2" id="KW-0378">Hydrolase</keyword>
<feature type="domain" description="HNH nuclease" evidence="3">
    <location>
        <begin position="34"/>
        <end position="89"/>
    </location>
</feature>
<dbReference type="Gene3D" id="1.10.30.50">
    <property type="match status" value="1"/>
</dbReference>
<dbReference type="InterPro" id="IPR003615">
    <property type="entry name" value="HNH_nuc"/>
</dbReference>
<sequence>MEKIMTEEMLNWIRGLIRDNKVHEFYTSPAWRRLQAQILKENHYECERCKRKGLVVKATTVHHKKYLRLHPELALDPDNLEPICERCHYDEHHRKKPGFTNEERW</sequence>
<proteinExistence type="predicted"/>
<protein>
    <submittedName>
        <fullName evidence="4">HNH endonuclease</fullName>
    </submittedName>
</protein>
<dbReference type="PANTHER" id="PTHR41286:SF1">
    <property type="entry name" value="HNH NUCLEASE YAJD-RELATED"/>
    <property type="match status" value="1"/>
</dbReference>
<dbReference type="GO" id="GO:0003676">
    <property type="term" value="F:nucleic acid binding"/>
    <property type="evidence" value="ECO:0007669"/>
    <property type="project" value="InterPro"/>
</dbReference>
<dbReference type="CDD" id="cd00085">
    <property type="entry name" value="HNHc"/>
    <property type="match status" value="1"/>
</dbReference>
<keyword evidence="4" id="KW-0255">Endonuclease</keyword>
<name>A0A8S5PNU8_9CAUD</name>
<dbReference type="InterPro" id="IPR002711">
    <property type="entry name" value="HNH"/>
</dbReference>
<evidence type="ECO:0000259" key="3">
    <source>
        <dbReference type="SMART" id="SM00507"/>
    </source>
</evidence>
<accession>A0A8S5PNU8</accession>